<name>A0A8H9LM68_9ACTO</name>
<sequence length="300" mass="30979">MSRRGDDSISRPDTSSGSTSRERSGRDGILANPTATRVARIAGLARRQARSKHRRFLVEGPQGVREAVRWAPERVLDLYMTEAAASRHPEIWAEAKAAGLYRHLTTAEVMAAMSADAQGVLAVAAMGESNGADTLTGALEGTRLVAVLTGAQDPGNAGTIIRAADAAGADAVILLRGSVEATSPKVVRSTAGSLFHLPVITGVGLEEAVKALRAAGLTILVADSRGETDLFEAEASVACGGLLSAPSAWLLGNEAHGFAPEVLNRADAVISIPILGRAESLNVATAAALCLYASARAQRA</sequence>
<dbReference type="SUPFAM" id="SSF55315">
    <property type="entry name" value="L30e-like"/>
    <property type="match status" value="1"/>
</dbReference>
<keyword evidence="2 6" id="KW-0489">Methyltransferase</keyword>
<evidence type="ECO:0000256" key="4">
    <source>
        <dbReference type="SAM" id="MobiDB-lite"/>
    </source>
</evidence>
<dbReference type="GO" id="GO:0003723">
    <property type="term" value="F:RNA binding"/>
    <property type="evidence" value="ECO:0007669"/>
    <property type="project" value="InterPro"/>
</dbReference>
<dbReference type="InterPro" id="IPR013123">
    <property type="entry name" value="SpoU_subst-bd"/>
</dbReference>
<dbReference type="PANTHER" id="PTHR43191:SF2">
    <property type="entry name" value="RRNA METHYLTRANSFERASE 3, MITOCHONDRIAL"/>
    <property type="match status" value="1"/>
</dbReference>
<dbReference type="RefSeq" id="WP_080463509.1">
    <property type="nucleotide sequence ID" value="NZ_BMNJ01000008.1"/>
</dbReference>
<dbReference type="GO" id="GO:0008173">
    <property type="term" value="F:RNA methyltransferase activity"/>
    <property type="evidence" value="ECO:0007669"/>
    <property type="project" value="InterPro"/>
</dbReference>
<keyword evidence="7" id="KW-1185">Reference proteome</keyword>
<feature type="compositionally biased region" description="Basic and acidic residues" evidence="4">
    <location>
        <begin position="1"/>
        <end position="10"/>
    </location>
</feature>
<evidence type="ECO:0000313" key="7">
    <source>
        <dbReference type="Proteomes" id="UP000614239"/>
    </source>
</evidence>
<dbReference type="SUPFAM" id="SSF75217">
    <property type="entry name" value="alpha/beta knot"/>
    <property type="match status" value="1"/>
</dbReference>
<feature type="domain" description="RNA 2-O ribose methyltransferase substrate binding" evidence="5">
    <location>
        <begin position="57"/>
        <end position="130"/>
    </location>
</feature>
<dbReference type="SMART" id="SM00967">
    <property type="entry name" value="SpoU_sub_bind"/>
    <property type="match status" value="1"/>
</dbReference>
<keyword evidence="3 6" id="KW-0808">Transferase</keyword>
<dbReference type="Pfam" id="PF00588">
    <property type="entry name" value="SpoU_methylase"/>
    <property type="match status" value="1"/>
</dbReference>
<reference evidence="6" key="1">
    <citation type="journal article" date="2014" name="Int. J. Syst. Evol. Microbiol.">
        <title>Complete genome sequence of Corynebacterium casei LMG S-19264T (=DSM 44701T), isolated from a smear-ripened cheese.</title>
        <authorList>
            <consortium name="US DOE Joint Genome Institute (JGI-PGF)"/>
            <person name="Walter F."/>
            <person name="Albersmeier A."/>
            <person name="Kalinowski J."/>
            <person name="Ruckert C."/>
        </authorList>
    </citation>
    <scope>NUCLEOTIDE SEQUENCE</scope>
    <source>
        <strain evidence="6">CGMCC 4.7372</strain>
    </source>
</reference>
<dbReference type="GO" id="GO:0005737">
    <property type="term" value="C:cytoplasm"/>
    <property type="evidence" value="ECO:0007669"/>
    <property type="project" value="UniProtKB-ARBA"/>
</dbReference>
<protein>
    <submittedName>
        <fullName evidence="6">RNA methyltransferase</fullName>
    </submittedName>
</protein>
<accession>A0A8H9LM68</accession>
<proteinExistence type="inferred from homology"/>
<evidence type="ECO:0000256" key="2">
    <source>
        <dbReference type="ARBA" id="ARBA00022603"/>
    </source>
</evidence>
<dbReference type="InterPro" id="IPR029028">
    <property type="entry name" value="Alpha/beta_knot_MTases"/>
</dbReference>
<dbReference type="InterPro" id="IPR029026">
    <property type="entry name" value="tRNA_m1G_MTases_N"/>
</dbReference>
<dbReference type="PANTHER" id="PTHR43191">
    <property type="entry name" value="RRNA METHYLTRANSFERASE 3"/>
    <property type="match status" value="1"/>
</dbReference>
<evidence type="ECO:0000256" key="1">
    <source>
        <dbReference type="ARBA" id="ARBA00007228"/>
    </source>
</evidence>
<dbReference type="Proteomes" id="UP000614239">
    <property type="component" value="Unassembled WGS sequence"/>
</dbReference>
<evidence type="ECO:0000256" key="3">
    <source>
        <dbReference type="ARBA" id="ARBA00022679"/>
    </source>
</evidence>
<dbReference type="AlphaFoldDB" id="A0A8H9LM68"/>
<gene>
    <name evidence="6" type="ORF">GCM10011612_18760</name>
</gene>
<reference evidence="6" key="2">
    <citation type="submission" date="2020-09" db="EMBL/GenBank/DDBJ databases">
        <authorList>
            <person name="Sun Q."/>
            <person name="Zhou Y."/>
        </authorList>
    </citation>
    <scope>NUCLEOTIDE SEQUENCE</scope>
    <source>
        <strain evidence="6">CGMCC 4.7372</strain>
    </source>
</reference>
<dbReference type="InterPro" id="IPR029064">
    <property type="entry name" value="Ribosomal_eL30-like_sf"/>
</dbReference>
<evidence type="ECO:0000313" key="6">
    <source>
        <dbReference type="EMBL" id="GGP00043.1"/>
    </source>
</evidence>
<dbReference type="InterPro" id="IPR051259">
    <property type="entry name" value="rRNA_Methyltransferase"/>
</dbReference>
<dbReference type="EMBL" id="BMNJ01000008">
    <property type="protein sequence ID" value="GGP00043.1"/>
    <property type="molecule type" value="Genomic_DNA"/>
</dbReference>
<comment type="similarity">
    <text evidence="1">Belongs to the class IV-like SAM-binding methyltransferase superfamily. RNA methyltransferase TrmH family.</text>
</comment>
<feature type="region of interest" description="Disordered" evidence="4">
    <location>
        <begin position="1"/>
        <end position="32"/>
    </location>
</feature>
<dbReference type="Gene3D" id="3.30.1330.30">
    <property type="match status" value="1"/>
</dbReference>
<evidence type="ECO:0000259" key="5">
    <source>
        <dbReference type="SMART" id="SM00967"/>
    </source>
</evidence>
<comment type="caution">
    <text evidence="6">The sequence shown here is derived from an EMBL/GenBank/DDBJ whole genome shotgun (WGS) entry which is preliminary data.</text>
</comment>
<dbReference type="OrthoDB" id="9794400at2"/>
<dbReference type="InterPro" id="IPR001537">
    <property type="entry name" value="SpoU_MeTrfase"/>
</dbReference>
<dbReference type="CDD" id="cd18095">
    <property type="entry name" value="SpoU-like_rRNA-MTase"/>
    <property type="match status" value="1"/>
</dbReference>
<organism evidence="6 7">
    <name type="scientific">Actinomyces gaoshouyii</name>
    <dbReference type="NCBI Taxonomy" id="1960083"/>
    <lineage>
        <taxon>Bacteria</taxon>
        <taxon>Bacillati</taxon>
        <taxon>Actinomycetota</taxon>
        <taxon>Actinomycetes</taxon>
        <taxon>Actinomycetales</taxon>
        <taxon>Actinomycetaceae</taxon>
        <taxon>Actinomyces</taxon>
    </lineage>
</organism>
<dbReference type="GO" id="GO:0032259">
    <property type="term" value="P:methylation"/>
    <property type="evidence" value="ECO:0007669"/>
    <property type="project" value="UniProtKB-KW"/>
</dbReference>
<dbReference type="GO" id="GO:0006396">
    <property type="term" value="P:RNA processing"/>
    <property type="evidence" value="ECO:0007669"/>
    <property type="project" value="InterPro"/>
</dbReference>
<dbReference type="Gene3D" id="3.40.1280.10">
    <property type="match status" value="1"/>
</dbReference>